<organism evidence="2 3">
    <name type="scientific">Botrytis galanthina</name>
    <dbReference type="NCBI Taxonomy" id="278940"/>
    <lineage>
        <taxon>Eukaryota</taxon>
        <taxon>Fungi</taxon>
        <taxon>Dikarya</taxon>
        <taxon>Ascomycota</taxon>
        <taxon>Pezizomycotina</taxon>
        <taxon>Leotiomycetes</taxon>
        <taxon>Helotiales</taxon>
        <taxon>Sclerotiniaceae</taxon>
        <taxon>Botrytis</taxon>
    </lineage>
</organism>
<proteinExistence type="predicted"/>
<feature type="compositionally biased region" description="Low complexity" evidence="1">
    <location>
        <begin position="27"/>
        <end position="55"/>
    </location>
</feature>
<name>A0A4V4HVV6_9HELO</name>
<comment type="caution">
    <text evidence="2">The sequence shown here is derived from an EMBL/GenBank/DDBJ whole genome shotgun (WGS) entry which is preliminary data.</text>
</comment>
<gene>
    <name evidence="2" type="ORF">BGAL_0020g00200</name>
</gene>
<keyword evidence="3" id="KW-1185">Reference proteome</keyword>
<evidence type="ECO:0000313" key="3">
    <source>
        <dbReference type="Proteomes" id="UP000308671"/>
    </source>
</evidence>
<accession>A0A4V4HVV6</accession>
<sequence>MPLRKSSSAIDIAPPSGYKPSQKSHHSQTPSYSSNCSTSSNVFSRSLSSSGASDYSFDSKRLEIMKTQTIEWSYEPASSSDTGNSPHSSNTYHTWEAQGPNKDYVGNFEMGKLSTKKKRWTKD</sequence>
<dbReference type="Proteomes" id="UP000308671">
    <property type="component" value="Unassembled WGS sequence"/>
</dbReference>
<dbReference type="EMBL" id="PQXL01000020">
    <property type="protein sequence ID" value="THV54766.1"/>
    <property type="molecule type" value="Genomic_DNA"/>
</dbReference>
<feature type="compositionally biased region" description="Polar residues" evidence="1">
    <location>
        <begin position="74"/>
        <end position="93"/>
    </location>
</feature>
<feature type="region of interest" description="Disordered" evidence="1">
    <location>
        <begin position="1"/>
        <end position="55"/>
    </location>
</feature>
<dbReference type="AlphaFoldDB" id="A0A4V4HVV6"/>
<reference evidence="2 3" key="1">
    <citation type="submission" date="2017-12" db="EMBL/GenBank/DDBJ databases">
        <title>Comparative genomics of Botrytis spp.</title>
        <authorList>
            <person name="Valero-Jimenez C.A."/>
            <person name="Tapia P."/>
            <person name="Veloso J."/>
            <person name="Silva-Moreno E."/>
            <person name="Staats M."/>
            <person name="Valdes J.H."/>
            <person name="Van Kan J.A.L."/>
        </authorList>
    </citation>
    <scope>NUCLEOTIDE SEQUENCE [LARGE SCALE GENOMIC DNA]</scope>
    <source>
        <strain evidence="2 3">MUCL435</strain>
    </source>
</reference>
<evidence type="ECO:0000256" key="1">
    <source>
        <dbReference type="SAM" id="MobiDB-lite"/>
    </source>
</evidence>
<protein>
    <submittedName>
        <fullName evidence="2">Uncharacterized protein</fullName>
    </submittedName>
</protein>
<dbReference type="OrthoDB" id="10564088at2759"/>
<evidence type="ECO:0000313" key="2">
    <source>
        <dbReference type="EMBL" id="THV54766.1"/>
    </source>
</evidence>
<feature type="region of interest" description="Disordered" evidence="1">
    <location>
        <begin position="74"/>
        <end position="108"/>
    </location>
</feature>